<dbReference type="AlphaFoldDB" id="U5LEA1"/>
<dbReference type="KEGG" id="bif:N288_15160"/>
<protein>
    <submittedName>
        <fullName evidence="2">Nitroreductase</fullName>
    </submittedName>
</protein>
<sequence length="172" mass="19014">MIIIIDEVLAVMNIEQLVTTRRTIKKFKADPVDEALFMKWLQAASLAPNHKMTEPWDIIFAGPETRGKLKHKTDFGGAPEVMAVTVKHGKTDLETVENTAAVACFIQNFMLQAWDEGVGTFWCSLGASKAAREVLGVEEGSEVVGIIAFGYPEEIPAIKDRISIEDKIKKLP</sequence>
<feature type="domain" description="Nitroreductase" evidence="1">
    <location>
        <begin position="69"/>
        <end position="151"/>
    </location>
</feature>
<keyword evidence="3" id="KW-1185">Reference proteome</keyword>
<dbReference type="Proteomes" id="UP000017805">
    <property type="component" value="Chromosome"/>
</dbReference>
<feature type="domain" description="Nitroreductase" evidence="1">
    <location>
        <begin position="19"/>
        <end position="68"/>
    </location>
</feature>
<gene>
    <name evidence="2" type="ORF">N288_15160</name>
</gene>
<dbReference type="Gene3D" id="3.40.109.10">
    <property type="entry name" value="NADH Oxidase"/>
    <property type="match status" value="1"/>
</dbReference>
<evidence type="ECO:0000259" key="1">
    <source>
        <dbReference type="Pfam" id="PF00881"/>
    </source>
</evidence>
<evidence type="ECO:0000313" key="3">
    <source>
        <dbReference type="Proteomes" id="UP000017805"/>
    </source>
</evidence>
<dbReference type="PANTHER" id="PTHR43821:SF1">
    <property type="entry name" value="NAD(P)H NITROREDUCTASE YDJA-RELATED"/>
    <property type="match status" value="1"/>
</dbReference>
<dbReference type="Pfam" id="PF00881">
    <property type="entry name" value="Nitroreductase"/>
    <property type="match status" value="2"/>
</dbReference>
<dbReference type="PANTHER" id="PTHR43821">
    <property type="entry name" value="NAD(P)H NITROREDUCTASE YDJA-RELATED"/>
    <property type="match status" value="1"/>
</dbReference>
<dbReference type="HOGENOM" id="CLU_070764_5_1_9"/>
<dbReference type="GO" id="GO:0016491">
    <property type="term" value="F:oxidoreductase activity"/>
    <property type="evidence" value="ECO:0007669"/>
    <property type="project" value="InterPro"/>
</dbReference>
<dbReference type="PATRIC" id="fig|1367477.3.peg.3006"/>
<dbReference type="EMBL" id="CP006643">
    <property type="protein sequence ID" value="AGX04932.1"/>
    <property type="molecule type" value="Genomic_DNA"/>
</dbReference>
<dbReference type="SUPFAM" id="SSF55469">
    <property type="entry name" value="FMN-dependent nitroreductase-like"/>
    <property type="match status" value="1"/>
</dbReference>
<reference evidence="2 3" key="1">
    <citation type="submission" date="2013-07" db="EMBL/GenBank/DDBJ databases">
        <title>Complete genome sequence of Bacillus infantis NRRL B-14911 that has potential to induce cardiac disease by antigenic mimicry.</title>
        <authorList>
            <person name="Massilamany C."/>
            <person name="Smith T.P.L."/>
            <person name="Loy J.D."/>
            <person name="Barletta R."/>
            <person name="Reddy J."/>
        </authorList>
    </citation>
    <scope>NUCLEOTIDE SEQUENCE [LARGE SCALE GENOMIC DNA]</scope>
    <source>
        <strain evidence="2 3">NRRL B-14911</strain>
    </source>
</reference>
<dbReference type="InterPro" id="IPR052530">
    <property type="entry name" value="NAD(P)H_nitroreductase"/>
</dbReference>
<dbReference type="InterPro" id="IPR000415">
    <property type="entry name" value="Nitroreductase-like"/>
</dbReference>
<dbReference type="STRING" id="1367477.N288_15160"/>
<dbReference type="InterPro" id="IPR029479">
    <property type="entry name" value="Nitroreductase"/>
</dbReference>
<name>U5LEA1_9BACI</name>
<organism evidence="2 3">
    <name type="scientific">Bacillus infantis NRRL B-14911</name>
    <dbReference type="NCBI Taxonomy" id="1367477"/>
    <lineage>
        <taxon>Bacteria</taxon>
        <taxon>Bacillati</taxon>
        <taxon>Bacillota</taxon>
        <taxon>Bacilli</taxon>
        <taxon>Bacillales</taxon>
        <taxon>Bacillaceae</taxon>
        <taxon>Bacillus</taxon>
    </lineage>
</organism>
<evidence type="ECO:0000313" key="2">
    <source>
        <dbReference type="EMBL" id="AGX04932.1"/>
    </source>
</evidence>
<accession>U5LEA1</accession>
<proteinExistence type="predicted"/>